<gene>
    <name evidence="2" type="ORF">A2886_01925</name>
</gene>
<comment type="caution">
    <text evidence="2">The sequence shown here is derived from an EMBL/GenBank/DDBJ whole genome shotgun (WGS) entry which is preliminary data.</text>
</comment>
<name>A0A1F4UR40_UNCKA</name>
<organism evidence="2 3">
    <name type="scientific">candidate division WWE3 bacterium RIFCSPHIGHO2_01_FULL_42_13</name>
    <dbReference type="NCBI Taxonomy" id="1802617"/>
    <lineage>
        <taxon>Bacteria</taxon>
        <taxon>Katanobacteria</taxon>
    </lineage>
</organism>
<evidence type="ECO:0000256" key="1">
    <source>
        <dbReference type="SAM" id="Phobius"/>
    </source>
</evidence>
<dbReference type="Proteomes" id="UP000176608">
    <property type="component" value="Unassembled WGS sequence"/>
</dbReference>
<dbReference type="EMBL" id="MEVA01000012">
    <property type="protein sequence ID" value="OGC47362.1"/>
    <property type="molecule type" value="Genomic_DNA"/>
</dbReference>
<dbReference type="AlphaFoldDB" id="A0A1F4UR40"/>
<keyword evidence="1" id="KW-0812">Transmembrane</keyword>
<protein>
    <submittedName>
        <fullName evidence="2">Uncharacterized protein</fullName>
    </submittedName>
</protein>
<keyword evidence="1" id="KW-0472">Membrane</keyword>
<dbReference type="STRING" id="1802617.A2886_01925"/>
<proteinExistence type="predicted"/>
<reference evidence="2 3" key="1">
    <citation type="journal article" date="2016" name="Nat. Commun.">
        <title>Thousands of microbial genomes shed light on interconnected biogeochemical processes in an aquifer system.</title>
        <authorList>
            <person name="Anantharaman K."/>
            <person name="Brown C.T."/>
            <person name="Hug L.A."/>
            <person name="Sharon I."/>
            <person name="Castelle C.J."/>
            <person name="Probst A.J."/>
            <person name="Thomas B.C."/>
            <person name="Singh A."/>
            <person name="Wilkins M.J."/>
            <person name="Karaoz U."/>
            <person name="Brodie E.L."/>
            <person name="Williams K.H."/>
            <person name="Hubbard S.S."/>
            <person name="Banfield J.F."/>
        </authorList>
    </citation>
    <scope>NUCLEOTIDE SEQUENCE [LARGE SCALE GENOMIC DNA]</scope>
</reference>
<feature type="transmembrane region" description="Helical" evidence="1">
    <location>
        <begin position="15"/>
        <end position="35"/>
    </location>
</feature>
<keyword evidence="1" id="KW-1133">Transmembrane helix</keyword>
<accession>A0A1F4UR40</accession>
<sequence>MGPVFARLKIVNKGFAHIIVVLGLVGIAVATIFILKPSKTSIDNPFQQQNTERVSWEFDNNSKSWRSLGTPPVCREPLVFPSPVDVSLVSGVLYPGQVRGGDYKAHGGFRFDGLENNLVNVYAPMDANLIEAAQHPSAGEFQYVLYFLDDCGIIYKLDHLRELTPKFAEIVSKIPMGGENDTRTTRIRPTVFTKKGELVATKVGLESNKNVFVDFGVYDLRQPNGVSYEGRNYFNIEQWGNHAICWLDNLEEADKVIVKSLPGADGQSGKNSDYCH</sequence>
<evidence type="ECO:0000313" key="2">
    <source>
        <dbReference type="EMBL" id="OGC47362.1"/>
    </source>
</evidence>
<evidence type="ECO:0000313" key="3">
    <source>
        <dbReference type="Proteomes" id="UP000176608"/>
    </source>
</evidence>